<feature type="domain" description="Glycosyl transferase family 1" evidence="3">
    <location>
        <begin position="215"/>
        <end position="374"/>
    </location>
</feature>
<dbReference type="InterPro" id="IPR001296">
    <property type="entry name" value="Glyco_trans_1"/>
</dbReference>
<comment type="caution">
    <text evidence="5">The sequence shown here is derived from an EMBL/GenBank/DDBJ whole genome shotgun (WGS) entry which is preliminary data.</text>
</comment>
<dbReference type="GO" id="GO:1901137">
    <property type="term" value="P:carbohydrate derivative biosynthetic process"/>
    <property type="evidence" value="ECO:0007669"/>
    <property type="project" value="UniProtKB-ARBA"/>
</dbReference>
<dbReference type="PANTHER" id="PTHR45947">
    <property type="entry name" value="SULFOQUINOVOSYL TRANSFERASE SQD2"/>
    <property type="match status" value="1"/>
</dbReference>
<evidence type="ECO:0000313" key="6">
    <source>
        <dbReference type="Proteomes" id="UP000239494"/>
    </source>
</evidence>
<keyword evidence="1" id="KW-0328">Glycosyltransferase</keyword>
<accession>A0A2T0TK92</accession>
<keyword evidence="2 5" id="KW-0808">Transferase</keyword>
<feature type="domain" description="Glycosyltransferase subfamily 4-like N-terminal" evidence="4">
    <location>
        <begin position="14"/>
        <end position="195"/>
    </location>
</feature>
<keyword evidence="6" id="KW-1185">Reference proteome</keyword>
<evidence type="ECO:0000313" key="5">
    <source>
        <dbReference type="EMBL" id="PRY46031.1"/>
    </source>
</evidence>
<dbReference type="GO" id="GO:0016758">
    <property type="term" value="F:hexosyltransferase activity"/>
    <property type="evidence" value="ECO:0007669"/>
    <property type="project" value="TreeGrafter"/>
</dbReference>
<evidence type="ECO:0000259" key="4">
    <source>
        <dbReference type="Pfam" id="PF13439"/>
    </source>
</evidence>
<dbReference type="AlphaFoldDB" id="A0A2T0TK92"/>
<dbReference type="InterPro" id="IPR050194">
    <property type="entry name" value="Glycosyltransferase_grp1"/>
</dbReference>
<dbReference type="PANTHER" id="PTHR45947:SF3">
    <property type="entry name" value="SULFOQUINOVOSYL TRANSFERASE SQD2"/>
    <property type="match status" value="1"/>
</dbReference>
<gene>
    <name evidence="5" type="ORF">CLV43_101295</name>
</gene>
<dbReference type="Proteomes" id="UP000239494">
    <property type="component" value="Unassembled WGS sequence"/>
</dbReference>
<dbReference type="Pfam" id="PF00534">
    <property type="entry name" value="Glycos_transf_1"/>
    <property type="match status" value="1"/>
</dbReference>
<dbReference type="SUPFAM" id="SSF53756">
    <property type="entry name" value="UDP-Glycosyltransferase/glycogen phosphorylase"/>
    <property type="match status" value="1"/>
</dbReference>
<protein>
    <submittedName>
        <fullName evidence="5">Glycosyltransferase involved in cell wall biosynthesis</fullName>
    </submittedName>
</protein>
<proteinExistence type="predicted"/>
<dbReference type="RefSeq" id="WP_170155661.1">
    <property type="nucleotide sequence ID" value="NZ_PVTF01000001.1"/>
</dbReference>
<organism evidence="5 6">
    <name type="scientific">Umezawaea tangerina</name>
    <dbReference type="NCBI Taxonomy" id="84725"/>
    <lineage>
        <taxon>Bacteria</taxon>
        <taxon>Bacillati</taxon>
        <taxon>Actinomycetota</taxon>
        <taxon>Actinomycetes</taxon>
        <taxon>Pseudonocardiales</taxon>
        <taxon>Pseudonocardiaceae</taxon>
        <taxon>Umezawaea</taxon>
    </lineage>
</organism>
<dbReference type="Pfam" id="PF13439">
    <property type="entry name" value="Glyco_transf_4"/>
    <property type="match status" value="1"/>
</dbReference>
<evidence type="ECO:0000259" key="3">
    <source>
        <dbReference type="Pfam" id="PF00534"/>
    </source>
</evidence>
<dbReference type="CDD" id="cd03801">
    <property type="entry name" value="GT4_PimA-like"/>
    <property type="match status" value="1"/>
</dbReference>
<name>A0A2T0TK92_9PSEU</name>
<evidence type="ECO:0000256" key="1">
    <source>
        <dbReference type="ARBA" id="ARBA00022676"/>
    </source>
</evidence>
<dbReference type="InterPro" id="IPR028098">
    <property type="entry name" value="Glyco_trans_4-like_N"/>
</dbReference>
<sequence length="398" mass="44452">MRIVVVNNFFPPRVGGSAHVADTLSRYYAEQGHEVLVIAAGYRKAPAEEVRDGIRIVRLPSWTLPESRFSFNFDITFALRWGNRKRVFRLLDEFRPDVIHQHGQFFDLTWQSGLWARSRRIPSLLTLHTRLQSPMRFSHLVMRLLDALVVRPVLAHIRPTSVVAIDRIFHHYIRRRYAIPAERIEQVPVGVELHRFEELDREAERAALRARFDLGDGPVIASLGHVIPVRDRVALVEALPRVLASHPDAKVLVVGGVYYRAFLERARRLGVLHAVVCTGALPKSDIPGLLAGSDVEVHDLQGFGIGIASLEAMAAGTPTVLAERADYFSCARIANGEETLLVTPGDTDELAASINQLLDDPDLASDIGAAGRKWVHNNLDMPRICAANLDILRRLAVE</sequence>
<reference evidence="5 6" key="1">
    <citation type="submission" date="2018-03" db="EMBL/GenBank/DDBJ databases">
        <title>Genomic Encyclopedia of Archaeal and Bacterial Type Strains, Phase II (KMG-II): from individual species to whole genera.</title>
        <authorList>
            <person name="Goeker M."/>
        </authorList>
    </citation>
    <scope>NUCLEOTIDE SEQUENCE [LARGE SCALE GENOMIC DNA]</scope>
    <source>
        <strain evidence="5 6">DSM 44720</strain>
    </source>
</reference>
<dbReference type="EMBL" id="PVTF01000001">
    <property type="protein sequence ID" value="PRY46031.1"/>
    <property type="molecule type" value="Genomic_DNA"/>
</dbReference>
<evidence type="ECO:0000256" key="2">
    <source>
        <dbReference type="ARBA" id="ARBA00022679"/>
    </source>
</evidence>
<dbReference type="Gene3D" id="3.40.50.2000">
    <property type="entry name" value="Glycogen Phosphorylase B"/>
    <property type="match status" value="2"/>
</dbReference>